<dbReference type="EMBL" id="CP061539">
    <property type="protein sequence ID" value="QNV37132.1"/>
    <property type="molecule type" value="Genomic_DNA"/>
</dbReference>
<dbReference type="GO" id="GO:0030246">
    <property type="term" value="F:carbohydrate binding"/>
    <property type="evidence" value="ECO:0007669"/>
    <property type="project" value="InterPro"/>
</dbReference>
<evidence type="ECO:0000256" key="4">
    <source>
        <dbReference type="ARBA" id="ARBA00023163"/>
    </source>
</evidence>
<dbReference type="Gene3D" id="1.10.10.10">
    <property type="entry name" value="Winged helix-like DNA-binding domain superfamily/Winged helix DNA-binding domain"/>
    <property type="match status" value="1"/>
</dbReference>
<dbReference type="InterPro" id="IPR007324">
    <property type="entry name" value="Sugar-bd_dom_put"/>
</dbReference>
<reference evidence="7 8" key="1">
    <citation type="submission" date="2020-09" db="EMBL/GenBank/DDBJ databases">
        <title>Investigation of environmental microbes.</title>
        <authorList>
            <person name="Ou Y."/>
            <person name="Kang Q."/>
        </authorList>
    </citation>
    <scope>NUCLEOTIDE SEQUENCE [LARGE SCALE GENOMIC DNA]</scope>
    <source>
        <strain evidence="7 8">KJZ-14</strain>
    </source>
</reference>
<name>A0A7H2BBT6_9MICC</name>
<dbReference type="SUPFAM" id="SSF100950">
    <property type="entry name" value="NagB/RpiA/CoA transferase-like"/>
    <property type="match status" value="1"/>
</dbReference>
<dbReference type="InterPro" id="IPR000835">
    <property type="entry name" value="HTH_MarR-typ"/>
</dbReference>
<dbReference type="KEGG" id="rter:IDM49_07685"/>
<dbReference type="GO" id="GO:0003677">
    <property type="term" value="F:DNA binding"/>
    <property type="evidence" value="ECO:0007669"/>
    <property type="project" value="UniProtKB-KW"/>
</dbReference>
<evidence type="ECO:0000259" key="5">
    <source>
        <dbReference type="Pfam" id="PF04198"/>
    </source>
</evidence>
<dbReference type="PANTHER" id="PTHR34294:SF1">
    <property type="entry name" value="TRANSCRIPTIONAL REGULATOR LSRR"/>
    <property type="match status" value="1"/>
</dbReference>
<gene>
    <name evidence="7" type="ORF">IDM49_07685</name>
</gene>
<dbReference type="RefSeq" id="WP_190724078.1">
    <property type="nucleotide sequence ID" value="NZ_CP061539.1"/>
</dbReference>
<evidence type="ECO:0000256" key="3">
    <source>
        <dbReference type="ARBA" id="ARBA00023125"/>
    </source>
</evidence>
<evidence type="ECO:0000259" key="6">
    <source>
        <dbReference type="Pfam" id="PF12802"/>
    </source>
</evidence>
<dbReference type="Gene3D" id="3.40.50.1360">
    <property type="match status" value="1"/>
</dbReference>
<proteinExistence type="inferred from homology"/>
<keyword evidence="2" id="KW-0805">Transcription regulation</keyword>
<keyword evidence="3" id="KW-0238">DNA-binding</keyword>
<dbReference type="InterPro" id="IPR036390">
    <property type="entry name" value="WH_DNA-bd_sf"/>
</dbReference>
<feature type="domain" description="Sugar-binding" evidence="5">
    <location>
        <begin position="59"/>
        <end position="313"/>
    </location>
</feature>
<evidence type="ECO:0000256" key="2">
    <source>
        <dbReference type="ARBA" id="ARBA00023015"/>
    </source>
</evidence>
<sequence length="315" mass="34038">MHERSQQAFIAAELYYMQGQTMDAIAEHLGISRPSVSRLLKTAREEGIVRISLNDKYRAQDSLSQRISDQYRVRARVVETTARMTPLTRMDKVARIAAEVFDSYINDGTIAGIAWGSTVSEVAKHLHKRPVADVTVVQLNGAGNARHTGIPYSGTILGSVAEAYGAKMVHFPVPAFFDFAATKDAMWQERSVAGVLSVQRKADVALFGIGAFGGAIPSHVYSGGYFDSEELATIRAQGVVGDMCTLLLRDDGSYADLEINARATGPTPAELVKIPRRVCAVSGNHRVKALKGALNTGAITDVIMDSQLAKLLVES</sequence>
<comment type="similarity">
    <text evidence="1">Belongs to the SorC transcriptional regulatory family.</text>
</comment>
<dbReference type="PANTHER" id="PTHR34294">
    <property type="entry name" value="TRANSCRIPTIONAL REGULATOR-RELATED"/>
    <property type="match status" value="1"/>
</dbReference>
<accession>A0A7H2BBT6</accession>
<dbReference type="Pfam" id="PF04198">
    <property type="entry name" value="Sugar-bind"/>
    <property type="match status" value="1"/>
</dbReference>
<evidence type="ECO:0000313" key="8">
    <source>
        <dbReference type="Proteomes" id="UP000516404"/>
    </source>
</evidence>
<protein>
    <submittedName>
        <fullName evidence="7">Helix-turn-helix domain-containing protein</fullName>
    </submittedName>
</protein>
<dbReference type="Proteomes" id="UP000516404">
    <property type="component" value="Chromosome"/>
</dbReference>
<evidence type="ECO:0000313" key="7">
    <source>
        <dbReference type="EMBL" id="QNV37132.1"/>
    </source>
</evidence>
<dbReference type="GeneID" id="96624118"/>
<dbReference type="GO" id="GO:0003700">
    <property type="term" value="F:DNA-binding transcription factor activity"/>
    <property type="evidence" value="ECO:0007669"/>
    <property type="project" value="InterPro"/>
</dbReference>
<dbReference type="SUPFAM" id="SSF46785">
    <property type="entry name" value="Winged helix' DNA-binding domain"/>
    <property type="match status" value="1"/>
</dbReference>
<dbReference type="InterPro" id="IPR037171">
    <property type="entry name" value="NagB/RpiA_transferase-like"/>
</dbReference>
<evidence type="ECO:0000256" key="1">
    <source>
        <dbReference type="ARBA" id="ARBA00010466"/>
    </source>
</evidence>
<dbReference type="InterPro" id="IPR036388">
    <property type="entry name" value="WH-like_DNA-bd_sf"/>
</dbReference>
<dbReference type="AlphaFoldDB" id="A0A7H2BBT6"/>
<organism evidence="7 8">
    <name type="scientific">Rothia terrae</name>
    <dbReference type="NCBI Taxonomy" id="396015"/>
    <lineage>
        <taxon>Bacteria</taxon>
        <taxon>Bacillati</taxon>
        <taxon>Actinomycetota</taxon>
        <taxon>Actinomycetes</taxon>
        <taxon>Micrococcales</taxon>
        <taxon>Micrococcaceae</taxon>
        <taxon>Rothia</taxon>
    </lineage>
</organism>
<keyword evidence="4" id="KW-0804">Transcription</keyword>
<feature type="domain" description="HTH marR-type" evidence="6">
    <location>
        <begin position="6"/>
        <end position="51"/>
    </location>
</feature>
<keyword evidence="8" id="KW-1185">Reference proteome</keyword>
<dbReference type="Pfam" id="PF12802">
    <property type="entry name" value="MarR_2"/>
    <property type="match status" value="1"/>
</dbReference>
<dbReference type="InterPro" id="IPR051054">
    <property type="entry name" value="SorC_transcr_regulators"/>
</dbReference>